<evidence type="ECO:0000313" key="2">
    <source>
        <dbReference type="Proteomes" id="UP000070544"/>
    </source>
</evidence>
<keyword evidence="2" id="KW-1185">Reference proteome</keyword>
<proteinExistence type="predicted"/>
<protein>
    <submittedName>
        <fullName evidence="1">Uncharacterized protein</fullName>
    </submittedName>
</protein>
<gene>
    <name evidence="1" type="ORF">M427DRAFT_392830</name>
</gene>
<dbReference type="AlphaFoldDB" id="A0A139A892"/>
<accession>A0A139A892</accession>
<name>A0A139A892_GONPJ</name>
<dbReference type="EMBL" id="KQ965786">
    <property type="protein sequence ID" value="KXS12603.1"/>
    <property type="molecule type" value="Genomic_DNA"/>
</dbReference>
<sequence length="151" mass="17187">MPPKHPSLFFRIQRSLHPQFCTLGHYLSTRTIIPRVFVIWASSPFSLPASQPSSQPQASLRRFFHTTGFLSNQYVPSLRKDVEARLSVLDGVLAHPLPTQQFISIPNNSFLIFLVLLLGRIYAASRQSSFLFHFPPCFVEPFKRRSSSPST</sequence>
<evidence type="ECO:0000313" key="1">
    <source>
        <dbReference type="EMBL" id="KXS12603.1"/>
    </source>
</evidence>
<reference evidence="1 2" key="1">
    <citation type="journal article" date="2015" name="Genome Biol. Evol.">
        <title>Phylogenomic analyses indicate that early fungi evolved digesting cell walls of algal ancestors of land plants.</title>
        <authorList>
            <person name="Chang Y."/>
            <person name="Wang S."/>
            <person name="Sekimoto S."/>
            <person name="Aerts A.L."/>
            <person name="Choi C."/>
            <person name="Clum A."/>
            <person name="LaButti K.M."/>
            <person name="Lindquist E.A."/>
            <person name="Yee Ngan C."/>
            <person name="Ohm R.A."/>
            <person name="Salamov A.A."/>
            <person name="Grigoriev I.V."/>
            <person name="Spatafora J.W."/>
            <person name="Berbee M.L."/>
        </authorList>
    </citation>
    <scope>NUCLEOTIDE SEQUENCE [LARGE SCALE GENOMIC DNA]</scope>
    <source>
        <strain evidence="1 2">JEL478</strain>
    </source>
</reference>
<dbReference type="Proteomes" id="UP000070544">
    <property type="component" value="Unassembled WGS sequence"/>
</dbReference>
<organism evidence="1 2">
    <name type="scientific">Gonapodya prolifera (strain JEL478)</name>
    <name type="common">Monoblepharis prolifera</name>
    <dbReference type="NCBI Taxonomy" id="1344416"/>
    <lineage>
        <taxon>Eukaryota</taxon>
        <taxon>Fungi</taxon>
        <taxon>Fungi incertae sedis</taxon>
        <taxon>Chytridiomycota</taxon>
        <taxon>Chytridiomycota incertae sedis</taxon>
        <taxon>Monoblepharidomycetes</taxon>
        <taxon>Monoblepharidales</taxon>
        <taxon>Gonapodyaceae</taxon>
        <taxon>Gonapodya</taxon>
    </lineage>
</organism>